<accession>A7NRZ3</accession>
<dbReference type="EMBL" id="CP000804">
    <property type="protein sequence ID" value="ABU60339.1"/>
    <property type="molecule type" value="Genomic_DNA"/>
</dbReference>
<dbReference type="OrthoDB" id="9769555at2"/>
<keyword evidence="1 4" id="KW-0808">Transferase</keyword>
<dbReference type="GO" id="GO:0016757">
    <property type="term" value="F:glycosyltransferase activity"/>
    <property type="evidence" value="ECO:0007669"/>
    <property type="project" value="InterPro"/>
</dbReference>
<dbReference type="RefSeq" id="WP_012122760.1">
    <property type="nucleotide sequence ID" value="NC_009767.1"/>
</dbReference>
<dbReference type="CAZy" id="GT4">
    <property type="family name" value="Glycosyltransferase Family 4"/>
</dbReference>
<dbReference type="CDD" id="cd03809">
    <property type="entry name" value="GT4_MtfB-like"/>
    <property type="match status" value="1"/>
</dbReference>
<dbReference type="AlphaFoldDB" id="A7NRZ3"/>
<evidence type="ECO:0000256" key="1">
    <source>
        <dbReference type="ARBA" id="ARBA00022679"/>
    </source>
</evidence>
<protein>
    <submittedName>
        <fullName evidence="4">Glycosyl transferase group 1</fullName>
    </submittedName>
</protein>
<dbReference type="Pfam" id="PF13439">
    <property type="entry name" value="Glyco_transf_4"/>
    <property type="match status" value="1"/>
</dbReference>
<evidence type="ECO:0000259" key="2">
    <source>
        <dbReference type="Pfam" id="PF00534"/>
    </source>
</evidence>
<feature type="domain" description="Glycosyltransferase subfamily 4-like N-terminal" evidence="3">
    <location>
        <begin position="17"/>
        <end position="170"/>
    </location>
</feature>
<organism evidence="4 5">
    <name type="scientific">Roseiflexus castenholzii (strain DSM 13941 / HLO8)</name>
    <dbReference type="NCBI Taxonomy" id="383372"/>
    <lineage>
        <taxon>Bacteria</taxon>
        <taxon>Bacillati</taxon>
        <taxon>Chloroflexota</taxon>
        <taxon>Chloroflexia</taxon>
        <taxon>Chloroflexales</taxon>
        <taxon>Roseiflexineae</taxon>
        <taxon>Roseiflexaceae</taxon>
        <taxon>Roseiflexus</taxon>
    </lineage>
</organism>
<dbReference type="FunFam" id="3.40.50.2000:FF:000119">
    <property type="entry name" value="Glycosyl transferase group 1"/>
    <property type="match status" value="1"/>
</dbReference>
<dbReference type="Proteomes" id="UP000000263">
    <property type="component" value="Chromosome"/>
</dbReference>
<proteinExistence type="predicted"/>
<dbReference type="Pfam" id="PF00534">
    <property type="entry name" value="Glycos_transf_1"/>
    <property type="match status" value="1"/>
</dbReference>
<name>A7NRZ3_ROSCS</name>
<evidence type="ECO:0000313" key="4">
    <source>
        <dbReference type="EMBL" id="ABU60339.1"/>
    </source>
</evidence>
<dbReference type="GO" id="GO:0009103">
    <property type="term" value="P:lipopolysaccharide biosynthetic process"/>
    <property type="evidence" value="ECO:0007669"/>
    <property type="project" value="TreeGrafter"/>
</dbReference>
<dbReference type="InterPro" id="IPR028098">
    <property type="entry name" value="Glyco_trans_4-like_N"/>
</dbReference>
<reference evidence="4 5" key="1">
    <citation type="submission" date="2007-08" db="EMBL/GenBank/DDBJ databases">
        <title>Complete sequence of Roseiflexus castenholzii DSM 13941.</title>
        <authorList>
            <consortium name="US DOE Joint Genome Institute"/>
            <person name="Copeland A."/>
            <person name="Lucas S."/>
            <person name="Lapidus A."/>
            <person name="Barry K."/>
            <person name="Glavina del Rio T."/>
            <person name="Dalin E."/>
            <person name="Tice H."/>
            <person name="Pitluck S."/>
            <person name="Thompson L.S."/>
            <person name="Brettin T."/>
            <person name="Bruce D."/>
            <person name="Detter J.C."/>
            <person name="Han C."/>
            <person name="Tapia R."/>
            <person name="Schmutz J."/>
            <person name="Larimer F."/>
            <person name="Land M."/>
            <person name="Hauser L."/>
            <person name="Kyrpides N."/>
            <person name="Mikhailova N."/>
            <person name="Bryant D.A."/>
            <person name="Hanada S."/>
            <person name="Tsukatani Y."/>
            <person name="Richardson P."/>
        </authorList>
    </citation>
    <scope>NUCLEOTIDE SEQUENCE [LARGE SCALE GENOMIC DNA]</scope>
    <source>
        <strain evidence="5">DSM 13941 / HLO8</strain>
    </source>
</reference>
<dbReference type="Gene3D" id="3.40.50.2000">
    <property type="entry name" value="Glycogen Phosphorylase B"/>
    <property type="match status" value="2"/>
</dbReference>
<dbReference type="KEGG" id="rca:Rcas_4314"/>
<dbReference type="InterPro" id="IPR001296">
    <property type="entry name" value="Glyco_trans_1"/>
</dbReference>
<gene>
    <name evidence="4" type="ordered locus">Rcas_4314</name>
</gene>
<dbReference type="PANTHER" id="PTHR46401:SF2">
    <property type="entry name" value="GLYCOSYLTRANSFERASE WBBK-RELATED"/>
    <property type="match status" value="1"/>
</dbReference>
<keyword evidence="5" id="KW-1185">Reference proteome</keyword>
<feature type="domain" description="Glycosyl transferase family 1" evidence="2">
    <location>
        <begin position="190"/>
        <end position="350"/>
    </location>
</feature>
<evidence type="ECO:0000259" key="3">
    <source>
        <dbReference type="Pfam" id="PF13439"/>
    </source>
</evidence>
<dbReference type="HOGENOM" id="CLU_009583_27_6_0"/>
<dbReference type="eggNOG" id="COG0438">
    <property type="taxonomic scope" value="Bacteria"/>
</dbReference>
<dbReference type="STRING" id="383372.Rcas_4314"/>
<sequence length="370" mass="40360">MRIGIDISRMATIARTGTEHYTGEVVAAIARRDAVNTYTLYCNQPPARLPSLGANMTVRCIPLPRLWTHVRLSGEVLRHPPDVLFIPAHVLPLGAPLVRRMRTVVTVHDLGYVRYPEAHTAAQRLYLQMSTIWSARAASHLIAVSAATRNDLVRLAGVSPNRITVVHHGVAERFRRALADSSRTRAITGGDEPYFLYVGTVQPRKNLARVIAAFADASRRLTGCGMAPILVIAGKRGWLSEGIARRAAEVGIADRVRFVGYVADDDLPALYHGALAFVFPSLYEGFGMPVLEAMACGAPVLTSNSSSLPEVAGDAALIVDPLDTGAIAEGMVRLVCDAALRQELRQRGYRRAAQFTWDRCAEETLRVLYG</sequence>
<dbReference type="PANTHER" id="PTHR46401">
    <property type="entry name" value="GLYCOSYLTRANSFERASE WBBK-RELATED"/>
    <property type="match status" value="1"/>
</dbReference>
<dbReference type="SUPFAM" id="SSF53756">
    <property type="entry name" value="UDP-Glycosyltransferase/glycogen phosphorylase"/>
    <property type="match status" value="1"/>
</dbReference>
<evidence type="ECO:0000313" key="5">
    <source>
        <dbReference type="Proteomes" id="UP000000263"/>
    </source>
</evidence>